<dbReference type="InterPro" id="IPR036047">
    <property type="entry name" value="F-box-like_dom_sf"/>
</dbReference>
<dbReference type="PROSITE" id="PS50181">
    <property type="entry name" value="FBOX"/>
    <property type="match status" value="1"/>
</dbReference>
<protein>
    <recommendedName>
        <fullName evidence="1">F-box domain-containing protein</fullName>
    </recommendedName>
</protein>
<sequence length="578" mass="67924">MRDLPAEIYANIFQYLKREDLQKCHLVCTRWHTMAIPFRWEEVKLGPRNIALVKSHFKELDLNQYFRNSHLIKKLTFQNITNCKDVNRFSRLELLDLLNHLPNLNEIDFNETKYPEEYLGFLLDADMRHINNIDTGSELRHIPNDLLFSVYYKFRNSITCIRLGYDRDTFNFDSQEINILNSLTQFKKLTKLVLYNFREINLTQDDFPNLEYLEYLSRHPISESAMRHVLDHKRIIDLNFISSLTSLELSLPSLTATYTIYLVEYFPNQLTDLRITITHQIMFDWIRMVGMELASRLMEKAGSIDKTYIGFVLSDRYDVRTSAKINMTEYFKLLNSFRGTRKARCTANFAGAVDKIRGLGYTFRYESFNRLFVTYDLYGMDLRGYNAADTMAVPDRTSSIIGLEIFDVLGFSLSILYGTDDLGRVLSYSFLNFPRLRTLKIAASLWHEGYSLTFRHKNEKISSDQAIGDINFLEAENFDLSKNFVKLVTTHLPNIETVSLKDKYWGCRRGDKVVDLTEDYYNQDEKNFLIKYTNGTERRIREDSKMERMVLNFRSSDYVTDEMGRSVYQASRSLSSQI</sequence>
<proteinExistence type="predicted"/>
<feature type="domain" description="F-box" evidence="1">
    <location>
        <begin position="1"/>
        <end position="43"/>
    </location>
</feature>
<evidence type="ECO:0000313" key="3">
    <source>
        <dbReference type="Proteomes" id="UP001473302"/>
    </source>
</evidence>
<accession>A0ABP9Z3P3</accession>
<dbReference type="SUPFAM" id="SSF81383">
    <property type="entry name" value="F-box domain"/>
    <property type="match status" value="1"/>
</dbReference>
<dbReference type="Proteomes" id="UP001473302">
    <property type="component" value="Unassembled WGS sequence"/>
</dbReference>
<comment type="caution">
    <text evidence="2">The sequence shown here is derived from an EMBL/GenBank/DDBJ whole genome shotgun (WGS) entry which is preliminary data.</text>
</comment>
<dbReference type="InterPro" id="IPR032675">
    <property type="entry name" value="LRR_dom_sf"/>
</dbReference>
<evidence type="ECO:0000259" key="1">
    <source>
        <dbReference type="PROSITE" id="PS50181"/>
    </source>
</evidence>
<organism evidence="2 3">
    <name type="scientific">Mucor flavus</name>
    <dbReference type="NCBI Taxonomy" id="439312"/>
    <lineage>
        <taxon>Eukaryota</taxon>
        <taxon>Fungi</taxon>
        <taxon>Fungi incertae sedis</taxon>
        <taxon>Mucoromycota</taxon>
        <taxon>Mucoromycotina</taxon>
        <taxon>Mucoromycetes</taxon>
        <taxon>Mucorales</taxon>
        <taxon>Mucorineae</taxon>
        <taxon>Mucoraceae</taxon>
        <taxon>Mucor</taxon>
    </lineage>
</organism>
<reference evidence="2 3" key="1">
    <citation type="submission" date="2024-04" db="EMBL/GenBank/DDBJ databases">
        <title>genome sequences of Mucor flavus KT1a and Helicostylum pulchrum KT1b strains isolated from the surface of a dry-aged beef.</title>
        <authorList>
            <person name="Toyotome T."/>
            <person name="Hosono M."/>
            <person name="Torimaru M."/>
            <person name="Fukuda K."/>
            <person name="Mikami N."/>
        </authorList>
    </citation>
    <scope>NUCLEOTIDE SEQUENCE [LARGE SCALE GENOMIC DNA]</scope>
    <source>
        <strain evidence="2 3">KT1a</strain>
    </source>
</reference>
<dbReference type="Pfam" id="PF12937">
    <property type="entry name" value="F-box-like"/>
    <property type="match status" value="1"/>
</dbReference>
<dbReference type="EMBL" id="BAABUK010000018">
    <property type="protein sequence ID" value="GAA5813731.1"/>
    <property type="molecule type" value="Genomic_DNA"/>
</dbReference>
<name>A0ABP9Z3P3_9FUNG</name>
<keyword evidence="3" id="KW-1185">Reference proteome</keyword>
<evidence type="ECO:0000313" key="2">
    <source>
        <dbReference type="EMBL" id="GAA5813731.1"/>
    </source>
</evidence>
<dbReference type="SUPFAM" id="SSF52047">
    <property type="entry name" value="RNI-like"/>
    <property type="match status" value="1"/>
</dbReference>
<gene>
    <name evidence="2" type="ORF">MFLAVUS_007218</name>
</gene>
<dbReference type="InterPro" id="IPR001810">
    <property type="entry name" value="F-box_dom"/>
</dbReference>
<dbReference type="Gene3D" id="3.80.10.10">
    <property type="entry name" value="Ribonuclease Inhibitor"/>
    <property type="match status" value="1"/>
</dbReference>